<proteinExistence type="predicted"/>
<dbReference type="SUPFAM" id="SSF58100">
    <property type="entry name" value="Bacterial hemolysins"/>
    <property type="match status" value="1"/>
</dbReference>
<sequence>MKTFLKILGVSAAGFATYLYVNKKNPSSFIKDISNNTKGSLDDSRKINESRKDLQKNIQKLQGELKKSTPIFEGMQKDISDFQFKINPRLEMIQKRIDHLQK</sequence>
<accession>A0ABY4PI12</accession>
<dbReference type="Proteomes" id="UP000831859">
    <property type="component" value="Chromosome"/>
</dbReference>
<name>A0ABY4PI12_9LACO</name>
<dbReference type="EMBL" id="CP093362">
    <property type="protein sequence ID" value="UQS85252.1"/>
    <property type="molecule type" value="Genomic_DNA"/>
</dbReference>
<keyword evidence="2" id="KW-1185">Reference proteome</keyword>
<evidence type="ECO:0000313" key="1">
    <source>
        <dbReference type="EMBL" id="UQS85252.1"/>
    </source>
</evidence>
<organism evidence="1 2">
    <name type="scientific">Apilactobacillus apisilvae</name>
    <dbReference type="NCBI Taxonomy" id="2923364"/>
    <lineage>
        <taxon>Bacteria</taxon>
        <taxon>Bacillati</taxon>
        <taxon>Bacillota</taxon>
        <taxon>Bacilli</taxon>
        <taxon>Lactobacillales</taxon>
        <taxon>Lactobacillaceae</taxon>
        <taxon>Apilactobacillus</taxon>
    </lineage>
</organism>
<protein>
    <recommendedName>
        <fullName evidence="3">Tropomyosin</fullName>
    </recommendedName>
</protein>
<evidence type="ECO:0000313" key="2">
    <source>
        <dbReference type="Proteomes" id="UP000831859"/>
    </source>
</evidence>
<dbReference type="RefSeq" id="WP_249511229.1">
    <property type="nucleotide sequence ID" value="NZ_CP093362.1"/>
</dbReference>
<reference evidence="1 2" key="1">
    <citation type="journal article" date="2022" name="Int. J. Syst. Evol. Microbiol.">
        <title>Apilactobacillus apisilvae sp. nov., Nicolia spurrieriana gen. nov. sp. nov., Bombilactobacillus folatiphilus sp. nov. and Bombilactobacillus thymidiniphilus sp. nov., four new lactic acid bacterial isolates from stingless bees Tetragonula carbonaria and Austroplebeia australis.</title>
        <authorList>
            <person name="Oliphant S.A."/>
            <person name="Watson-Haigh N.S."/>
            <person name="Sumby K.M."/>
            <person name="Gardner J."/>
            <person name="Groom S."/>
            <person name="Jiranek V."/>
        </authorList>
    </citation>
    <scope>NUCLEOTIDE SEQUENCE [LARGE SCALE GENOMIC DNA]</scope>
    <source>
        <strain evidence="1 2">SG5_A10</strain>
    </source>
</reference>
<evidence type="ECO:0008006" key="3">
    <source>
        <dbReference type="Google" id="ProtNLM"/>
    </source>
</evidence>
<gene>
    <name evidence="1" type="ORF">MOO46_01300</name>
</gene>